<gene>
    <name evidence="2" type="ORF">BJG266_LOCUS28986</name>
    <name evidence="1" type="ORF">QVE165_LOCUS14394</name>
</gene>
<evidence type="ECO:0000313" key="2">
    <source>
        <dbReference type="EMBL" id="CAF1239787.1"/>
    </source>
</evidence>
<keyword evidence="3" id="KW-1185">Reference proteome</keyword>
<evidence type="ECO:0000313" key="1">
    <source>
        <dbReference type="EMBL" id="CAF0991014.1"/>
    </source>
</evidence>
<comment type="caution">
    <text evidence="1">The sequence shown here is derived from an EMBL/GenBank/DDBJ whole genome shotgun (WGS) entry which is preliminary data.</text>
</comment>
<protein>
    <recommendedName>
        <fullName evidence="4">F-box domain-containing protein</fullName>
    </recommendedName>
</protein>
<dbReference type="Gene3D" id="3.80.10.10">
    <property type="entry name" value="Ribonuclease Inhibitor"/>
    <property type="match status" value="1"/>
</dbReference>
<dbReference type="InterPro" id="IPR032675">
    <property type="entry name" value="LRR_dom_sf"/>
</dbReference>
<proteinExistence type="predicted"/>
<sequence>MNFNLLSNEIFLAFFEYLNGDDILHAFYGLNARINALLYKQHRCYFFKFSSLSKPYFDLICQQHVPMIADRILALHLSDFKSTPEQINLFVSYISSLRQFTHLRSLSLSYLSSKEILLKIAIELPHLVQLTHLKLYTCHFPDYNETDFELLTKNIWNLPNLTHCYFRLLQIKQQPFIILSKISSSVTYLSINPEALNFNSINRLFQYTPNLKYLHAHIHSSDHNDDYIRSSFSSLTILKIFINAHSSKIISFLRNTPNLHCLKITMKCCNFIDGYQWEDLIRNYLPKLKTFHLSMGNLSIIRPMTEEQIDEFMNSFGSSFWIDEHRWFFRCMCDKLLIRFETVSDAFYYINNKFPSMFKSIDSQDKTERLHTSMSSFLDVMRFNQSISSKIYFSKLCSVSVKFPINDQYWSMISNLHQVSSLLLDFSTYFSQSELQALLNRMPDLRSLTIHQDASLPFPMSLFNCTSSSIYYLYLQYCKHYFNEEDCIILSHSSLTSQCKYLDILVKNRESITIIVNNITSLYALRARFTDEEIYELKPSRICNNVDDEDIQWLIDHLPSTCTISRDPSGINDIQIWIK</sequence>
<organism evidence="1 3">
    <name type="scientific">Adineta steineri</name>
    <dbReference type="NCBI Taxonomy" id="433720"/>
    <lineage>
        <taxon>Eukaryota</taxon>
        <taxon>Metazoa</taxon>
        <taxon>Spiralia</taxon>
        <taxon>Gnathifera</taxon>
        <taxon>Rotifera</taxon>
        <taxon>Eurotatoria</taxon>
        <taxon>Bdelloidea</taxon>
        <taxon>Adinetida</taxon>
        <taxon>Adinetidae</taxon>
        <taxon>Adineta</taxon>
    </lineage>
</organism>
<dbReference type="Proteomes" id="UP000663877">
    <property type="component" value="Unassembled WGS sequence"/>
</dbReference>
<evidence type="ECO:0000313" key="3">
    <source>
        <dbReference type="Proteomes" id="UP000663832"/>
    </source>
</evidence>
<dbReference type="EMBL" id="CAJNOI010000316">
    <property type="protein sequence ID" value="CAF1239787.1"/>
    <property type="molecule type" value="Genomic_DNA"/>
</dbReference>
<dbReference type="SUPFAM" id="SSF52047">
    <property type="entry name" value="RNI-like"/>
    <property type="match status" value="1"/>
</dbReference>
<evidence type="ECO:0008006" key="4">
    <source>
        <dbReference type="Google" id="ProtNLM"/>
    </source>
</evidence>
<dbReference type="Proteomes" id="UP000663832">
    <property type="component" value="Unassembled WGS sequence"/>
</dbReference>
<reference evidence="1" key="1">
    <citation type="submission" date="2021-02" db="EMBL/GenBank/DDBJ databases">
        <authorList>
            <person name="Nowell W R."/>
        </authorList>
    </citation>
    <scope>NUCLEOTIDE SEQUENCE</scope>
</reference>
<name>A0A814FY55_9BILA</name>
<dbReference type="OrthoDB" id="9976858at2759"/>
<dbReference type="AlphaFoldDB" id="A0A814FY55"/>
<accession>A0A814FY55</accession>
<dbReference type="EMBL" id="CAJNOM010000076">
    <property type="protein sequence ID" value="CAF0991014.1"/>
    <property type="molecule type" value="Genomic_DNA"/>
</dbReference>